<evidence type="ECO:0008006" key="10">
    <source>
        <dbReference type="Google" id="ProtNLM"/>
    </source>
</evidence>
<feature type="repeat" description="HEAT" evidence="2">
    <location>
        <begin position="1605"/>
        <end position="1634"/>
    </location>
</feature>
<reference evidence="7" key="1">
    <citation type="journal article" date="2016" name="Sci. Rep.">
        <title>Molecular characterization of firefly nuptial gifts: a multi-omics approach sheds light on postcopulatory sexual selection.</title>
        <authorList>
            <person name="Al-Wathiqui N."/>
            <person name="Fallon T.R."/>
            <person name="South A."/>
            <person name="Weng J.K."/>
            <person name="Lewis S.M."/>
        </authorList>
    </citation>
    <scope>NUCLEOTIDE SEQUENCE</scope>
</reference>
<dbReference type="InterPro" id="IPR016024">
    <property type="entry name" value="ARM-type_fold"/>
</dbReference>
<dbReference type="EMBL" id="GEZM01009859">
    <property type="protein sequence ID" value="JAV94256.1"/>
    <property type="molecule type" value="Transcribed_RNA"/>
</dbReference>
<dbReference type="PROSITE" id="PS50077">
    <property type="entry name" value="HEAT_REPEAT"/>
    <property type="match status" value="2"/>
</dbReference>
<reference evidence="8" key="3">
    <citation type="submission" date="2019-08" db="EMBL/GenBank/DDBJ databases">
        <authorList>
            <consortium name="Photinus pyralis genome working group"/>
            <person name="Fallon T.R."/>
            <person name="Sander Lower S.E."/>
            <person name="Weng J.-K."/>
        </authorList>
    </citation>
    <scope>NUCLEOTIDE SEQUENCE</scope>
    <source>
        <strain evidence="8">1611_PpyrPB1</strain>
        <tissue evidence="8">Whole body</tissue>
    </source>
</reference>
<dbReference type="InterPro" id="IPR045206">
    <property type="entry name" value="Maestro_heat-like_prot"/>
</dbReference>
<protein>
    <recommendedName>
        <fullName evidence="10">Maestro heat-like repeat-containing protein family member 1</fullName>
    </recommendedName>
</protein>
<evidence type="ECO:0000259" key="3">
    <source>
        <dbReference type="Pfam" id="PF21047"/>
    </source>
</evidence>
<gene>
    <name evidence="8" type="ORF">PPYR_08494</name>
</gene>
<dbReference type="InterPro" id="IPR011989">
    <property type="entry name" value="ARM-like"/>
</dbReference>
<dbReference type="PANTHER" id="PTHR23120">
    <property type="entry name" value="MAESTRO-RELATED HEAT DOMAIN-CONTAINING"/>
    <property type="match status" value="1"/>
</dbReference>
<dbReference type="InterPro" id="IPR055408">
    <property type="entry name" value="HEAT_MROH2B-like"/>
</dbReference>
<evidence type="ECO:0000259" key="4">
    <source>
        <dbReference type="Pfam" id="PF23210"/>
    </source>
</evidence>
<dbReference type="OrthoDB" id="1884734at2759"/>
<organism evidence="7">
    <name type="scientific">Photinus pyralis</name>
    <name type="common">Common eastern firefly</name>
    <name type="synonym">Lampyris pyralis</name>
    <dbReference type="NCBI Taxonomy" id="7054"/>
    <lineage>
        <taxon>Eukaryota</taxon>
        <taxon>Metazoa</taxon>
        <taxon>Ecdysozoa</taxon>
        <taxon>Arthropoda</taxon>
        <taxon>Hexapoda</taxon>
        <taxon>Insecta</taxon>
        <taxon>Pterygota</taxon>
        <taxon>Neoptera</taxon>
        <taxon>Endopterygota</taxon>
        <taxon>Coleoptera</taxon>
        <taxon>Polyphaga</taxon>
        <taxon>Elateriformia</taxon>
        <taxon>Elateroidea</taxon>
        <taxon>Lampyridae</taxon>
        <taxon>Lampyrinae</taxon>
        <taxon>Photinus</taxon>
    </lineage>
</organism>
<feature type="domain" description="MROH2B-like N-terminal HEAT-repeats" evidence="5">
    <location>
        <begin position="39"/>
        <end position="257"/>
    </location>
</feature>
<dbReference type="Proteomes" id="UP000327044">
    <property type="component" value="Unassembled WGS sequence"/>
</dbReference>
<evidence type="ECO:0000256" key="1">
    <source>
        <dbReference type="ARBA" id="ARBA00022737"/>
    </source>
</evidence>
<dbReference type="InterPro" id="IPR056282">
    <property type="entry name" value="MROH2B-like_N_HEAT"/>
</dbReference>
<feature type="domain" description="Maestro/Maestro-like HEAT-repeats" evidence="6">
    <location>
        <begin position="1353"/>
        <end position="1632"/>
    </location>
</feature>
<feature type="domain" description="MROH2B-like HEAT-repeats" evidence="4">
    <location>
        <begin position="261"/>
        <end position="855"/>
    </location>
</feature>
<dbReference type="Pfam" id="PF23221">
    <property type="entry name" value="HEAT_MROH2B_1st"/>
    <property type="match status" value="1"/>
</dbReference>
<feature type="repeat" description="HEAT" evidence="2">
    <location>
        <begin position="1353"/>
        <end position="1391"/>
    </location>
</feature>
<dbReference type="Pfam" id="PF23210">
    <property type="entry name" value="HEAT_Maestro_2"/>
    <property type="match status" value="1"/>
</dbReference>
<sequence>MKMDVKEQGKPQIQAVIDVLLENVADKNAVVSESISTSLRKIAKTYTNDVLIVCCEFCKTHDKITKEHLSEILKTMECICRDYILEIDGDTVITLVEFCVKTMTQNISYEPLVQLAASEILVALGSKHCVQVIDNLQSKLEKNTIPHYSIPYTLGSLASSNAFGIVPYIKNIFEVLVPMMNYIKTDHHKDSVAYALGRFSEAITEYMCNISTAPDPTITASLFYVELGIAYDVLSGIWLFSKDAKVAQTVLVSISSILPNLSADKINQQTTKIIPVLLNLYKKHKDPLPVTQCLGSYIQVAALANGTLLEPSLASTLHNISDFICISPDYAQPELLRNHSEVLRCYESLTVHFTDHCLDYILAHLHNNNEKERIKALLILAHLTNSSENVIQNKIKEFLQTLLELTVDNSLRVKKVLLKTIVAFAYKGLLPKGNEQKYLEFILKLCCKQAPNRYNQFTQQELCDLQTTADNTLYMLSTSVIELEDVLWNLLITCFLSLEYSESCITILRCLTHLAARKYSSETCVAAFIRCIALLAHPVTEFRGTFILNFLKNISLYQSASYKSVWEAKIAHLVKYLEQNYDNFHYKDWEYLIYDFMGLILENIEDDVFNENLILEAKKQLPLYSTKPLEKCLLLKCMAIISCHIKNDIIVIDVLNIIIEMIKFNDGSELSQCAEAIGICSRAHLKLVLEKFSTIRKEVLGKKSLKLSFSFMSNQRHEIELERIRQMVLASYSQICNEAPGEVLLQVVQYEILDFAVNELKSCKDFTVRQYCLKVIGSVADALHPNRNSLHIHMQDRDIILPLVTGQLLLHSGPDYIELFPVILPVIMSLIRLPPALEEEQRSTLLKHCFDNIYNASAIYCKINAECTPGTGTYYGDLKLAPFVYSSFTKLNFVVQEVLMQSLSPSTLDEIVSLLEPWLGRKKAEQRLPALETLRDALQSYLDNVKFGYEAPTSFTQSGFLLARVVPRCTDPNRTIRKVAVETLRLILCITARYEGHVRDHDQIIKQSLVRIQEEIDSSKSKVLFNLTTDLSNVIVEHLPSVQLPYFISHLIDALLDAESLSSSGSTVVLNAVIKSKGDDLSMNVSDLLNKLLSILDQITCVRTRASALRVVLNFALYHSKVVVGMLMAHPLPFTQYVNDCWVVLSTDVELVCDILDQFTKIFKTSNLYEDQSSVNHLRIVTIQPLQALAAMNQIFTNSQLDGVCKKKFPELFSILYITLASYIGTAAPATTTRTTNKKEKYSIIPNREAYRLNPLTICMSTLCTFLGCAGYTSVSESLVGYNLETIEQFLAVVPLLTENLSMTLSENFPWVVSCIAPYLKSEVEYQRMAAVTFLASSIKYAPQNDHVLLESLIEMLLSVQNDSSYMVRQNMLRGLGYVAEYLSSELVLRYADSFFTNFMQGLDYNTVSNESGVTLDSMLGLSKLLKIPEVNCLYSEQVKAAMRIKPLFEQDDELLREAAIYLFGNLGSSITDTMQSSEAFREQVCGNLIALLLHLCDEQPSVVKACKYSLRKVAPFLKSTEVNKMIQDHILEEATLHFSDFIADFVKTMGKELPDFFPMFLMTSVSYFKSAWVDIRGSSALLAGLLYSQITDADIRKQVSLGTVCHRLLQLLKDENPQVRMKAVQAIACLYDK</sequence>
<keyword evidence="9" id="KW-1185">Reference proteome</keyword>
<dbReference type="Gene3D" id="1.25.10.10">
    <property type="entry name" value="Leucine-rich Repeat Variant"/>
    <property type="match status" value="3"/>
</dbReference>
<proteinExistence type="predicted"/>
<evidence type="ECO:0000313" key="8">
    <source>
        <dbReference type="EMBL" id="KAB0797501.1"/>
    </source>
</evidence>
<dbReference type="SUPFAM" id="SSF48371">
    <property type="entry name" value="ARM repeat"/>
    <property type="match status" value="3"/>
</dbReference>
<accession>A0A1Y1NDE4</accession>
<evidence type="ECO:0000259" key="6">
    <source>
        <dbReference type="Pfam" id="PF23227"/>
    </source>
</evidence>
<keyword evidence="1" id="KW-0677">Repeat</keyword>
<evidence type="ECO:0000313" key="9">
    <source>
        <dbReference type="Proteomes" id="UP000327044"/>
    </source>
</evidence>
<evidence type="ECO:0000313" key="7">
    <source>
        <dbReference type="EMBL" id="JAV94256.1"/>
    </source>
</evidence>
<reference evidence="8 9" key="2">
    <citation type="journal article" date="2018" name="Elife">
        <title>Firefly genomes illuminate parallel origins of bioluminescence in beetles.</title>
        <authorList>
            <person name="Fallon T.R."/>
            <person name="Lower S.E."/>
            <person name="Chang C.H."/>
            <person name="Bessho-Uehara M."/>
            <person name="Martin G.J."/>
            <person name="Bewick A.J."/>
            <person name="Behringer M."/>
            <person name="Debat H.J."/>
            <person name="Wong I."/>
            <person name="Day J.C."/>
            <person name="Suvorov A."/>
            <person name="Silva C.J."/>
            <person name="Stanger-Hall K.F."/>
            <person name="Hall D.W."/>
            <person name="Schmitz R.J."/>
            <person name="Nelson D.R."/>
            <person name="Lewis S.M."/>
            <person name="Shigenobu S."/>
            <person name="Bybee S.M."/>
            <person name="Larracuente A.M."/>
            <person name="Oba Y."/>
            <person name="Weng J.K."/>
        </authorList>
    </citation>
    <scope>NUCLEOTIDE SEQUENCE [LARGE SCALE GENOMIC DNA]</scope>
    <source>
        <strain evidence="8">1611_PpyrPB1</strain>
        <tissue evidence="8">Whole body</tissue>
    </source>
</reference>
<dbReference type="GO" id="GO:0005737">
    <property type="term" value="C:cytoplasm"/>
    <property type="evidence" value="ECO:0007669"/>
    <property type="project" value="TreeGrafter"/>
</dbReference>
<dbReference type="Pfam" id="PF21047">
    <property type="entry name" value="HEAT_Maestro"/>
    <property type="match status" value="1"/>
</dbReference>
<name>A0A1Y1NDE4_PHOPY</name>
<dbReference type="InterPro" id="IPR048465">
    <property type="entry name" value="Maestro-like_HEAT"/>
</dbReference>
<evidence type="ECO:0000259" key="5">
    <source>
        <dbReference type="Pfam" id="PF23221"/>
    </source>
</evidence>
<dbReference type="PANTHER" id="PTHR23120:SF0">
    <property type="entry name" value="MAESTRO HEAT-LIKE REPEAT FAMILY MEMBER 1"/>
    <property type="match status" value="1"/>
</dbReference>
<dbReference type="Pfam" id="PF23227">
    <property type="entry name" value="HEAT_MROH2B_C"/>
    <property type="match status" value="1"/>
</dbReference>
<dbReference type="EMBL" id="VVIM01000006">
    <property type="protein sequence ID" value="KAB0797501.1"/>
    <property type="molecule type" value="Genomic_DNA"/>
</dbReference>
<dbReference type="FunCoup" id="A0A1Y1NDE4">
    <property type="interactions" value="1111"/>
</dbReference>
<evidence type="ECO:0000256" key="2">
    <source>
        <dbReference type="PROSITE-ProRule" id="PRU00103"/>
    </source>
</evidence>
<dbReference type="InterPro" id="IPR055406">
    <property type="entry name" value="HEAT_Maestro"/>
</dbReference>
<dbReference type="InParanoid" id="A0A1Y1NDE4"/>
<dbReference type="InterPro" id="IPR021133">
    <property type="entry name" value="HEAT_type_2"/>
</dbReference>
<feature type="domain" description="Maestro-like HEAT-repeats" evidence="3">
    <location>
        <begin position="926"/>
        <end position="1156"/>
    </location>
</feature>